<comment type="similarity">
    <text evidence="3 8">Belongs to the rubredoxin family.</text>
</comment>
<dbReference type="FunFam" id="2.20.28.10:FF:000001">
    <property type="entry name" value="Rubredoxin"/>
    <property type="match status" value="1"/>
</dbReference>
<feature type="binding site" evidence="9">
    <location>
        <position position="42"/>
    </location>
    <ligand>
        <name>Fe cation</name>
        <dbReference type="ChEBI" id="CHEBI:24875"/>
    </ligand>
</feature>
<evidence type="ECO:0000313" key="12">
    <source>
        <dbReference type="Proteomes" id="UP000199233"/>
    </source>
</evidence>
<sequence>MKKWQCRFCSFIYDEAKGLPDQGIPPGTPLAQLPDDWMCPECGATKDDFEEI</sequence>
<keyword evidence="4 8" id="KW-0813">Transport</keyword>
<comment type="pathway">
    <text evidence="2">Hydrocarbon metabolism; alkane degradation.</text>
</comment>
<reference evidence="11 12" key="1">
    <citation type="submission" date="2016-10" db="EMBL/GenBank/DDBJ databases">
        <authorList>
            <person name="de Groot N.N."/>
        </authorList>
    </citation>
    <scope>NUCLEOTIDE SEQUENCE [LARGE SCALE GENOMIC DNA]</scope>
    <source>
        <strain evidence="11 12">DSM 25927</strain>
    </source>
</reference>
<evidence type="ECO:0000259" key="10">
    <source>
        <dbReference type="PROSITE" id="PS50903"/>
    </source>
</evidence>
<dbReference type="PANTHER" id="PTHR47627">
    <property type="entry name" value="RUBREDOXIN"/>
    <property type="match status" value="1"/>
</dbReference>
<evidence type="ECO:0000256" key="2">
    <source>
        <dbReference type="ARBA" id="ARBA00004933"/>
    </source>
</evidence>
<organism evidence="11 12">
    <name type="scientific">Solimonas aquatica</name>
    <dbReference type="NCBI Taxonomy" id="489703"/>
    <lineage>
        <taxon>Bacteria</taxon>
        <taxon>Pseudomonadati</taxon>
        <taxon>Pseudomonadota</taxon>
        <taxon>Gammaproteobacteria</taxon>
        <taxon>Nevskiales</taxon>
        <taxon>Nevskiaceae</taxon>
        <taxon>Solimonas</taxon>
    </lineage>
</organism>
<keyword evidence="6 8" id="KW-0249">Electron transport</keyword>
<dbReference type="InterPro" id="IPR024935">
    <property type="entry name" value="Rubredoxin_dom"/>
</dbReference>
<protein>
    <recommendedName>
        <fullName evidence="8">Rubredoxin</fullName>
    </recommendedName>
</protein>
<evidence type="ECO:0000256" key="1">
    <source>
        <dbReference type="ARBA" id="ARBA00002792"/>
    </source>
</evidence>
<dbReference type="PROSITE" id="PS00202">
    <property type="entry name" value="RUBREDOXIN"/>
    <property type="match status" value="1"/>
</dbReference>
<dbReference type="PIRSF" id="PIRSF000071">
    <property type="entry name" value="Rubredoxin"/>
    <property type="match status" value="1"/>
</dbReference>
<dbReference type="PRINTS" id="PR00163">
    <property type="entry name" value="RUBREDOXIN"/>
</dbReference>
<feature type="binding site" evidence="9">
    <location>
        <position position="39"/>
    </location>
    <ligand>
        <name>Fe cation</name>
        <dbReference type="ChEBI" id="CHEBI:24875"/>
    </ligand>
</feature>
<dbReference type="AlphaFoldDB" id="A0A1H9JFX9"/>
<dbReference type="PANTHER" id="PTHR47627:SF1">
    <property type="entry name" value="RUBREDOXIN-1-RELATED"/>
    <property type="match status" value="1"/>
</dbReference>
<evidence type="ECO:0000313" key="11">
    <source>
        <dbReference type="EMBL" id="SEQ85742.1"/>
    </source>
</evidence>
<feature type="domain" description="Rubredoxin-like" evidence="10">
    <location>
        <begin position="1"/>
        <end position="52"/>
    </location>
</feature>
<dbReference type="SUPFAM" id="SSF57802">
    <property type="entry name" value="Rubredoxin-like"/>
    <property type="match status" value="1"/>
</dbReference>
<keyword evidence="5 8" id="KW-0479">Metal-binding</keyword>
<evidence type="ECO:0000256" key="8">
    <source>
        <dbReference type="PIRNR" id="PIRNR000071"/>
    </source>
</evidence>
<comment type="cofactor">
    <cofactor evidence="8 9">
        <name>Fe(3+)</name>
        <dbReference type="ChEBI" id="CHEBI:29034"/>
    </cofactor>
    <text evidence="8 9">Binds 1 Fe(3+) ion per subunit.</text>
</comment>
<dbReference type="GO" id="GO:0005506">
    <property type="term" value="F:iron ion binding"/>
    <property type="evidence" value="ECO:0007669"/>
    <property type="project" value="InterPro"/>
</dbReference>
<dbReference type="GO" id="GO:0009055">
    <property type="term" value="F:electron transfer activity"/>
    <property type="evidence" value="ECO:0007669"/>
    <property type="project" value="InterPro"/>
</dbReference>
<dbReference type="OrthoDB" id="9808980at2"/>
<dbReference type="InterPro" id="IPR024934">
    <property type="entry name" value="Rubredoxin-like_dom"/>
</dbReference>
<gene>
    <name evidence="11" type="ORF">SAMN04488038_111152</name>
</gene>
<evidence type="ECO:0000256" key="7">
    <source>
        <dbReference type="ARBA" id="ARBA00023004"/>
    </source>
</evidence>
<dbReference type="InterPro" id="IPR024922">
    <property type="entry name" value="Rubredoxin"/>
</dbReference>
<evidence type="ECO:0000256" key="5">
    <source>
        <dbReference type="ARBA" id="ARBA00022723"/>
    </source>
</evidence>
<keyword evidence="12" id="KW-1185">Reference proteome</keyword>
<dbReference type="RefSeq" id="WP_093287716.1">
    <property type="nucleotide sequence ID" value="NZ_FOFS01000011.1"/>
</dbReference>
<dbReference type="Pfam" id="PF00301">
    <property type="entry name" value="Rubredoxin"/>
    <property type="match status" value="1"/>
</dbReference>
<dbReference type="EMBL" id="FOFS01000011">
    <property type="protein sequence ID" value="SEQ85742.1"/>
    <property type="molecule type" value="Genomic_DNA"/>
</dbReference>
<name>A0A1H9JFX9_9GAMM</name>
<dbReference type="GO" id="GO:0043448">
    <property type="term" value="P:alkane catabolic process"/>
    <property type="evidence" value="ECO:0007669"/>
    <property type="project" value="TreeGrafter"/>
</dbReference>
<dbReference type="Gene3D" id="2.20.28.10">
    <property type="match status" value="1"/>
</dbReference>
<dbReference type="PROSITE" id="PS50903">
    <property type="entry name" value="RUBREDOXIN_LIKE"/>
    <property type="match status" value="1"/>
</dbReference>
<comment type="function">
    <text evidence="1">Involved in the hydrocarbon hydroxylating system, which transfers electrons from NADH to rubredoxin reductase and then through rubredoxin to alkane 1 monooxygenase.</text>
</comment>
<evidence type="ECO:0000256" key="3">
    <source>
        <dbReference type="ARBA" id="ARBA00005337"/>
    </source>
</evidence>
<dbReference type="STRING" id="489703.SAMN04488038_111152"/>
<accession>A0A1H9JFX9</accession>
<proteinExistence type="inferred from homology"/>
<evidence type="ECO:0000256" key="9">
    <source>
        <dbReference type="PIRSR" id="PIRSR000071-1"/>
    </source>
</evidence>
<dbReference type="Proteomes" id="UP000199233">
    <property type="component" value="Unassembled WGS sequence"/>
</dbReference>
<feature type="binding site" evidence="9">
    <location>
        <position position="6"/>
    </location>
    <ligand>
        <name>Fe cation</name>
        <dbReference type="ChEBI" id="CHEBI:24875"/>
    </ligand>
</feature>
<feature type="binding site" evidence="9">
    <location>
        <position position="9"/>
    </location>
    <ligand>
        <name>Fe cation</name>
        <dbReference type="ChEBI" id="CHEBI:24875"/>
    </ligand>
</feature>
<evidence type="ECO:0000256" key="6">
    <source>
        <dbReference type="ARBA" id="ARBA00022982"/>
    </source>
</evidence>
<dbReference type="InterPro" id="IPR018527">
    <property type="entry name" value="Rubredoxin_Fe_BS"/>
</dbReference>
<dbReference type="CDD" id="cd00730">
    <property type="entry name" value="rubredoxin"/>
    <property type="match status" value="1"/>
</dbReference>
<keyword evidence="7 8" id="KW-0408">Iron</keyword>
<dbReference type="InterPro" id="IPR050526">
    <property type="entry name" value="Rubredoxin_ET"/>
</dbReference>
<evidence type="ECO:0000256" key="4">
    <source>
        <dbReference type="ARBA" id="ARBA00022448"/>
    </source>
</evidence>